<gene>
    <name evidence="11" type="ORF">DVS28_a2589</name>
</gene>
<name>A0A346XYH2_9ACTN</name>
<comment type="cofactor">
    <cofactor evidence="1">
        <name>FAD</name>
        <dbReference type="ChEBI" id="CHEBI:57692"/>
    </cofactor>
</comment>
<keyword evidence="8" id="KW-0862">Zinc</keyword>
<dbReference type="RefSeq" id="WP_164710464.1">
    <property type="nucleotide sequence ID" value="NZ_CP031165.1"/>
</dbReference>
<dbReference type="EMBL" id="CP031165">
    <property type="protein sequence ID" value="AXV07269.1"/>
    <property type="molecule type" value="Genomic_DNA"/>
</dbReference>
<keyword evidence="12" id="KW-1185">Reference proteome</keyword>
<keyword evidence="3 8" id="KW-0489">Methyltransferase</keyword>
<dbReference type="SUPFAM" id="SSF82282">
    <property type="entry name" value="Homocysteine S-methyltransferase"/>
    <property type="match status" value="1"/>
</dbReference>
<dbReference type="GO" id="GO:0006555">
    <property type="term" value="P:methionine metabolic process"/>
    <property type="evidence" value="ECO:0007669"/>
    <property type="project" value="InterPro"/>
</dbReference>
<dbReference type="InterPro" id="IPR003171">
    <property type="entry name" value="Mehydrof_redctse-like"/>
</dbReference>
<dbReference type="PROSITE" id="PS50970">
    <property type="entry name" value="HCY"/>
    <property type="match status" value="1"/>
</dbReference>
<evidence type="ECO:0000256" key="6">
    <source>
        <dbReference type="ARBA" id="ARBA00022827"/>
    </source>
</evidence>
<keyword evidence="7" id="KW-0560">Oxidoreductase</keyword>
<comment type="cofactor">
    <cofactor evidence="8">
        <name>Zn(2+)</name>
        <dbReference type="ChEBI" id="CHEBI:29105"/>
    </cofactor>
</comment>
<sequence>MTHRTVQDAGPTATATPNRPLLDRLHSGTPLLGDGATGTMLHLRADLPSDACFEALVLTAPDVVLGLHRDYVAAGVDVLSTNTFAANAVQLRRHGHADDVEAINRAAVDLARTAIGDADVLLAGTVGPLGVPMAPYGRMSAEEAKGFFVQQMRALEGVDVIALETFGDHGELLTALAAAREVHPDVPVIAHATFARDDRTVLGVLPGRVAAELHAAGADVIGVNCSGGPAQIQRLIEAMRRSVPDARLSAYPNAGFAEQVGGRVLYPATPQYFAQATERLRAVGVQLVGGCCGTTPEHIAAMRTVLDDPTPPAPIAIAAPTAAPTSDAPTLEPTELGYRLAQRQFTVTVELSPPRGHDTARLLRAAELLRDAGAHLIDVADSPAARMRMSPWAAAQVLQSQVGLETILHFPTRGRNLLRVQGDLLAAHALGLRNLFVTMGDPTRIGDFPEAMDAFDIAPSALIGTIAGRMNVGEDLGGNDIGRPTGFTVGCALNMFADDLDHELDVLERKMEAGAHFALGQAVFEPSRISRFLEAYEARHGRPFDLPVLMGIMPLFGTRQARFLHEEVPGIVIPKAIFERLDAAGDRAPDEGVAIAEELVEAVRPLVAGAYVIPALGKYELAARVVASATR</sequence>
<comment type="pathway">
    <text evidence="2">One-carbon metabolism; tetrahydrofolate interconversion.</text>
</comment>
<evidence type="ECO:0000256" key="9">
    <source>
        <dbReference type="SAM" id="MobiDB-lite"/>
    </source>
</evidence>
<dbReference type="KEGG" id="euz:DVS28_a2589"/>
<evidence type="ECO:0000256" key="4">
    <source>
        <dbReference type="ARBA" id="ARBA00022630"/>
    </source>
</evidence>
<dbReference type="SUPFAM" id="SSF51730">
    <property type="entry name" value="FAD-linked oxidoreductase"/>
    <property type="match status" value="1"/>
</dbReference>
<feature type="binding site" evidence="8">
    <location>
        <position position="291"/>
    </location>
    <ligand>
        <name>Zn(2+)</name>
        <dbReference type="ChEBI" id="CHEBI:29105"/>
    </ligand>
</feature>
<feature type="binding site" evidence="8">
    <location>
        <position position="292"/>
    </location>
    <ligand>
        <name>Zn(2+)</name>
        <dbReference type="ChEBI" id="CHEBI:29105"/>
    </ligand>
</feature>
<dbReference type="Pfam" id="PF02574">
    <property type="entry name" value="S-methyl_trans"/>
    <property type="match status" value="1"/>
</dbReference>
<dbReference type="InterPro" id="IPR036589">
    <property type="entry name" value="HCY_dom_sf"/>
</dbReference>
<evidence type="ECO:0000313" key="11">
    <source>
        <dbReference type="EMBL" id="AXV07269.1"/>
    </source>
</evidence>
<keyword evidence="4" id="KW-0285">Flavoprotein</keyword>
<evidence type="ECO:0000256" key="2">
    <source>
        <dbReference type="ARBA" id="ARBA00004777"/>
    </source>
</evidence>
<dbReference type="Gene3D" id="3.20.20.330">
    <property type="entry name" value="Homocysteine-binding-like domain"/>
    <property type="match status" value="1"/>
</dbReference>
<dbReference type="NCBIfam" id="NF006396">
    <property type="entry name" value="PRK08645.1"/>
    <property type="match status" value="1"/>
</dbReference>
<dbReference type="InterPro" id="IPR003726">
    <property type="entry name" value="HCY_dom"/>
</dbReference>
<dbReference type="GO" id="GO:0004489">
    <property type="term" value="F:methylenetetrahydrofolate reductase [NAD(P)H] activity"/>
    <property type="evidence" value="ECO:0007669"/>
    <property type="project" value="InterPro"/>
</dbReference>
<keyword evidence="8" id="KW-0479">Metal-binding</keyword>
<dbReference type="GO" id="GO:0032259">
    <property type="term" value="P:methylation"/>
    <property type="evidence" value="ECO:0007669"/>
    <property type="project" value="UniProtKB-KW"/>
</dbReference>
<feature type="region of interest" description="Disordered" evidence="9">
    <location>
        <begin position="1"/>
        <end position="23"/>
    </location>
</feature>
<dbReference type="InterPro" id="IPR029041">
    <property type="entry name" value="FAD-linked_oxidoreductase-like"/>
</dbReference>
<evidence type="ECO:0000256" key="1">
    <source>
        <dbReference type="ARBA" id="ARBA00001974"/>
    </source>
</evidence>
<organism evidence="11 12">
    <name type="scientific">Euzebya pacifica</name>
    <dbReference type="NCBI Taxonomy" id="1608957"/>
    <lineage>
        <taxon>Bacteria</taxon>
        <taxon>Bacillati</taxon>
        <taxon>Actinomycetota</taxon>
        <taxon>Nitriliruptoria</taxon>
        <taxon>Euzebyales</taxon>
    </lineage>
</organism>
<proteinExistence type="predicted"/>
<keyword evidence="6" id="KW-0274">FAD</keyword>
<evidence type="ECO:0000256" key="8">
    <source>
        <dbReference type="PROSITE-ProRule" id="PRU00333"/>
    </source>
</evidence>
<dbReference type="GO" id="GO:0008168">
    <property type="term" value="F:methyltransferase activity"/>
    <property type="evidence" value="ECO:0007669"/>
    <property type="project" value="UniProtKB-UniRule"/>
</dbReference>
<keyword evidence="5 8" id="KW-0808">Transferase</keyword>
<dbReference type="Proteomes" id="UP000264006">
    <property type="component" value="Chromosome"/>
</dbReference>
<dbReference type="PANTHER" id="PTHR11103:SF18">
    <property type="entry name" value="SLR1189 PROTEIN"/>
    <property type="match status" value="1"/>
</dbReference>
<dbReference type="GO" id="GO:0046872">
    <property type="term" value="F:metal ion binding"/>
    <property type="evidence" value="ECO:0007669"/>
    <property type="project" value="UniProtKB-KW"/>
</dbReference>
<feature type="binding site" evidence="8">
    <location>
        <position position="225"/>
    </location>
    <ligand>
        <name>Zn(2+)</name>
        <dbReference type="ChEBI" id="CHEBI:29105"/>
    </ligand>
</feature>
<dbReference type="Gene3D" id="3.20.20.220">
    <property type="match status" value="1"/>
</dbReference>
<dbReference type="PANTHER" id="PTHR11103">
    <property type="entry name" value="SLR1189 PROTEIN"/>
    <property type="match status" value="1"/>
</dbReference>
<feature type="domain" description="Hcy-binding" evidence="10">
    <location>
        <begin position="19"/>
        <end position="306"/>
    </location>
</feature>
<dbReference type="GO" id="GO:0035999">
    <property type="term" value="P:tetrahydrofolate interconversion"/>
    <property type="evidence" value="ECO:0007669"/>
    <property type="project" value="UniProtKB-UniPathway"/>
</dbReference>
<dbReference type="AlphaFoldDB" id="A0A346XYH2"/>
<evidence type="ECO:0000256" key="3">
    <source>
        <dbReference type="ARBA" id="ARBA00022603"/>
    </source>
</evidence>
<protein>
    <submittedName>
        <fullName evidence="11">5-methyltetrahydrofolate--homocysteine methyltransferase</fullName>
    </submittedName>
</protein>
<evidence type="ECO:0000256" key="7">
    <source>
        <dbReference type="ARBA" id="ARBA00023002"/>
    </source>
</evidence>
<evidence type="ECO:0000313" key="12">
    <source>
        <dbReference type="Proteomes" id="UP000264006"/>
    </source>
</evidence>
<dbReference type="Pfam" id="PF02219">
    <property type="entry name" value="MTHFR"/>
    <property type="match status" value="1"/>
</dbReference>
<dbReference type="UniPathway" id="UPA00193"/>
<evidence type="ECO:0000259" key="10">
    <source>
        <dbReference type="PROSITE" id="PS50970"/>
    </source>
</evidence>
<accession>A0A346XYH2</accession>
<reference evidence="11 12" key="1">
    <citation type="submission" date="2018-09" db="EMBL/GenBank/DDBJ databases">
        <title>Complete genome sequence of Euzebya sp. DY32-46 isolated from seawater of Pacific Ocean.</title>
        <authorList>
            <person name="Xu L."/>
            <person name="Wu Y.-H."/>
            <person name="Xu X.-W."/>
        </authorList>
    </citation>
    <scope>NUCLEOTIDE SEQUENCE [LARGE SCALE GENOMIC DNA]</scope>
    <source>
        <strain evidence="11 12">DY32-46</strain>
    </source>
</reference>
<evidence type="ECO:0000256" key="5">
    <source>
        <dbReference type="ARBA" id="ARBA00022679"/>
    </source>
</evidence>
<dbReference type="CDD" id="cd00537">
    <property type="entry name" value="MTHFR"/>
    <property type="match status" value="1"/>
</dbReference>